<evidence type="ECO:0000256" key="6">
    <source>
        <dbReference type="ARBA" id="ARBA00022723"/>
    </source>
</evidence>
<evidence type="ECO:0000256" key="10">
    <source>
        <dbReference type="ARBA" id="ARBA00023033"/>
    </source>
</evidence>
<keyword evidence="8 13" id="KW-0560">Oxidoreductase</keyword>
<dbReference type="KEGG" id="psco:LY89DRAFT_785761"/>
<evidence type="ECO:0000256" key="2">
    <source>
        <dbReference type="ARBA" id="ARBA00004167"/>
    </source>
</evidence>
<dbReference type="GO" id="GO:0004497">
    <property type="term" value="F:monooxygenase activity"/>
    <property type="evidence" value="ECO:0007669"/>
    <property type="project" value="UniProtKB-KW"/>
</dbReference>
<feature type="binding site" description="axial binding residue" evidence="12">
    <location>
        <position position="456"/>
    </location>
    <ligand>
        <name>heme</name>
        <dbReference type="ChEBI" id="CHEBI:30413"/>
    </ligand>
    <ligandPart>
        <name>Fe</name>
        <dbReference type="ChEBI" id="CHEBI:18248"/>
    </ligandPart>
</feature>
<evidence type="ECO:0000313" key="16">
    <source>
        <dbReference type="Proteomes" id="UP000070700"/>
    </source>
</evidence>
<reference evidence="15 16" key="1">
    <citation type="submission" date="2015-10" db="EMBL/GenBank/DDBJ databases">
        <title>Full genome of DAOMC 229536 Phialocephala scopiformis, a fungal endophyte of spruce producing the potent anti-insectan compound rugulosin.</title>
        <authorList>
            <consortium name="DOE Joint Genome Institute"/>
            <person name="Walker A.K."/>
            <person name="Frasz S.L."/>
            <person name="Seifert K.A."/>
            <person name="Miller J.D."/>
            <person name="Mondo S.J."/>
            <person name="Labutti K."/>
            <person name="Lipzen A."/>
            <person name="Dockter R."/>
            <person name="Kennedy M."/>
            <person name="Grigoriev I.V."/>
            <person name="Spatafora J.W."/>
        </authorList>
    </citation>
    <scope>NUCLEOTIDE SEQUENCE [LARGE SCALE GENOMIC DNA]</scope>
    <source>
        <strain evidence="15 16">CBS 120377</strain>
    </source>
</reference>
<evidence type="ECO:0000256" key="5">
    <source>
        <dbReference type="ARBA" id="ARBA00022692"/>
    </source>
</evidence>
<keyword evidence="16" id="KW-1185">Reference proteome</keyword>
<dbReference type="InterPro" id="IPR017972">
    <property type="entry name" value="Cyt_P450_CS"/>
</dbReference>
<dbReference type="GeneID" id="28832645"/>
<evidence type="ECO:0000256" key="7">
    <source>
        <dbReference type="ARBA" id="ARBA00022989"/>
    </source>
</evidence>
<dbReference type="PRINTS" id="PR00385">
    <property type="entry name" value="P450"/>
</dbReference>
<dbReference type="FunFam" id="1.10.630.10:FF:000069">
    <property type="entry name" value="Cytochrome P450, putative (Eurofung)"/>
    <property type="match status" value="1"/>
</dbReference>
<dbReference type="InterPro" id="IPR001128">
    <property type="entry name" value="Cyt_P450"/>
</dbReference>
<keyword evidence="9 12" id="KW-0408">Iron</keyword>
<accession>A0A194WWP0</accession>
<proteinExistence type="inferred from homology"/>
<comment type="subcellular location">
    <subcellularLocation>
        <location evidence="2">Membrane</location>
        <topology evidence="2">Single-pass membrane protein</topology>
    </subcellularLocation>
</comment>
<evidence type="ECO:0000256" key="14">
    <source>
        <dbReference type="SAM" id="Phobius"/>
    </source>
</evidence>
<keyword evidence="6 12" id="KW-0479">Metal-binding</keyword>
<sequence>METTFVSVLQQHSVISAGCFILLFYVARTIYSVYFGPLAKFPGSKLAAATLWYEFYYDVILMGCYTFKIQEWHKEYGPIIRISPYELHIDEPEYYEELYSHHKPRDKYPFYVNQFELPGSTFGTVSHRLHRRRRAALNPFFSKQQINRLQPMLTHMISKLCSRIDEFEESGQPMGMRPVYMCLTTDIVTLYALNQSWGYLDSEDFAPLWVETIKAVTVAGAVIKQFPWVLPLMRILPRGVVRVMDPGMIMLLEWQEKIQANTQAVIDGRYKTTQEGTELGLDKTIFHALLESDLPPEDKLHSRLWQEGQVVVGAGADTTANALTVTHFHILDNPDVQKRLRDELVAALPDKSASVELRVVEQLPYLNAVIQEGFRLSYGVSTRLQRIHPKESMRFQDYEIPAGTPVGMTSVLMHTNPTIFPDPHVFRPERWLEKRPEGAPPLDRYLVNFSKGSRQCVGINLAKAEMYLTLATVFRRYEGQKLFETTRRDVDLKHDLFLPSAELDSKGVRVVFS</sequence>
<protein>
    <submittedName>
        <fullName evidence="15">Cytochrome P450</fullName>
    </submittedName>
</protein>
<name>A0A194WWP0_MOLSC</name>
<dbReference type="PRINTS" id="PR00463">
    <property type="entry name" value="EP450I"/>
</dbReference>
<comment type="similarity">
    <text evidence="3 13">Belongs to the cytochrome P450 family.</text>
</comment>
<dbReference type="STRING" id="149040.A0A194WWP0"/>
<dbReference type="PANTHER" id="PTHR24305">
    <property type="entry name" value="CYTOCHROME P450"/>
    <property type="match status" value="1"/>
</dbReference>
<dbReference type="PANTHER" id="PTHR24305:SF157">
    <property type="entry name" value="N-ACETYLTRYPTOPHAN 6-HYDROXYLASE IVOC-RELATED"/>
    <property type="match status" value="1"/>
</dbReference>
<dbReference type="Proteomes" id="UP000070700">
    <property type="component" value="Unassembled WGS sequence"/>
</dbReference>
<dbReference type="InterPro" id="IPR002401">
    <property type="entry name" value="Cyt_P450_E_grp-I"/>
</dbReference>
<dbReference type="EMBL" id="KQ947424">
    <property type="protein sequence ID" value="KUJ12388.1"/>
    <property type="molecule type" value="Genomic_DNA"/>
</dbReference>
<keyword evidence="5 14" id="KW-0812">Transmembrane</keyword>
<dbReference type="AlphaFoldDB" id="A0A194WWP0"/>
<dbReference type="GO" id="GO:0005506">
    <property type="term" value="F:iron ion binding"/>
    <property type="evidence" value="ECO:0007669"/>
    <property type="project" value="InterPro"/>
</dbReference>
<dbReference type="PROSITE" id="PS00086">
    <property type="entry name" value="CYTOCHROME_P450"/>
    <property type="match status" value="1"/>
</dbReference>
<dbReference type="RefSeq" id="XP_018066743.1">
    <property type="nucleotide sequence ID" value="XM_018222919.1"/>
</dbReference>
<evidence type="ECO:0000256" key="1">
    <source>
        <dbReference type="ARBA" id="ARBA00001971"/>
    </source>
</evidence>
<evidence type="ECO:0000256" key="12">
    <source>
        <dbReference type="PIRSR" id="PIRSR602401-1"/>
    </source>
</evidence>
<organism evidence="15 16">
    <name type="scientific">Mollisia scopiformis</name>
    <name type="common">Conifer needle endophyte fungus</name>
    <name type="synonym">Phialocephala scopiformis</name>
    <dbReference type="NCBI Taxonomy" id="149040"/>
    <lineage>
        <taxon>Eukaryota</taxon>
        <taxon>Fungi</taxon>
        <taxon>Dikarya</taxon>
        <taxon>Ascomycota</taxon>
        <taxon>Pezizomycotina</taxon>
        <taxon>Leotiomycetes</taxon>
        <taxon>Helotiales</taxon>
        <taxon>Mollisiaceae</taxon>
        <taxon>Mollisia</taxon>
    </lineage>
</organism>
<evidence type="ECO:0000256" key="3">
    <source>
        <dbReference type="ARBA" id="ARBA00010617"/>
    </source>
</evidence>
<evidence type="ECO:0000256" key="9">
    <source>
        <dbReference type="ARBA" id="ARBA00023004"/>
    </source>
</evidence>
<keyword evidence="4 12" id="KW-0349">Heme</keyword>
<dbReference type="CDD" id="cd11062">
    <property type="entry name" value="CYP58-like"/>
    <property type="match status" value="1"/>
</dbReference>
<evidence type="ECO:0000256" key="11">
    <source>
        <dbReference type="ARBA" id="ARBA00023136"/>
    </source>
</evidence>
<dbReference type="GO" id="GO:0016705">
    <property type="term" value="F:oxidoreductase activity, acting on paired donors, with incorporation or reduction of molecular oxygen"/>
    <property type="evidence" value="ECO:0007669"/>
    <property type="project" value="InterPro"/>
</dbReference>
<dbReference type="SUPFAM" id="SSF48264">
    <property type="entry name" value="Cytochrome P450"/>
    <property type="match status" value="1"/>
</dbReference>
<dbReference type="GO" id="GO:0016020">
    <property type="term" value="C:membrane"/>
    <property type="evidence" value="ECO:0007669"/>
    <property type="project" value="UniProtKB-SubCell"/>
</dbReference>
<dbReference type="OrthoDB" id="3945418at2759"/>
<keyword evidence="10 13" id="KW-0503">Monooxygenase</keyword>
<dbReference type="Gene3D" id="1.10.630.10">
    <property type="entry name" value="Cytochrome P450"/>
    <property type="match status" value="1"/>
</dbReference>
<dbReference type="InterPro" id="IPR036396">
    <property type="entry name" value="Cyt_P450_sf"/>
</dbReference>
<comment type="cofactor">
    <cofactor evidence="1 12">
        <name>heme</name>
        <dbReference type="ChEBI" id="CHEBI:30413"/>
    </cofactor>
</comment>
<feature type="transmembrane region" description="Helical" evidence="14">
    <location>
        <begin position="12"/>
        <end position="31"/>
    </location>
</feature>
<evidence type="ECO:0000256" key="4">
    <source>
        <dbReference type="ARBA" id="ARBA00022617"/>
    </source>
</evidence>
<keyword evidence="7 14" id="KW-1133">Transmembrane helix</keyword>
<gene>
    <name evidence="15" type="ORF">LY89DRAFT_785761</name>
</gene>
<evidence type="ECO:0000256" key="8">
    <source>
        <dbReference type="ARBA" id="ARBA00023002"/>
    </source>
</evidence>
<evidence type="ECO:0000256" key="13">
    <source>
        <dbReference type="RuleBase" id="RU000461"/>
    </source>
</evidence>
<keyword evidence="11 14" id="KW-0472">Membrane</keyword>
<dbReference type="GO" id="GO:0020037">
    <property type="term" value="F:heme binding"/>
    <property type="evidence" value="ECO:0007669"/>
    <property type="project" value="InterPro"/>
</dbReference>
<dbReference type="InterPro" id="IPR050121">
    <property type="entry name" value="Cytochrome_P450_monoxygenase"/>
</dbReference>
<evidence type="ECO:0000313" key="15">
    <source>
        <dbReference type="EMBL" id="KUJ12388.1"/>
    </source>
</evidence>
<dbReference type="InParanoid" id="A0A194WWP0"/>
<dbReference type="Pfam" id="PF00067">
    <property type="entry name" value="p450"/>
    <property type="match status" value="1"/>
</dbReference>